<organism evidence="2 3">
    <name type="scientific">Dyadobacter luteus</name>
    <dbReference type="NCBI Taxonomy" id="2259619"/>
    <lineage>
        <taxon>Bacteria</taxon>
        <taxon>Pseudomonadati</taxon>
        <taxon>Bacteroidota</taxon>
        <taxon>Cytophagia</taxon>
        <taxon>Cytophagales</taxon>
        <taxon>Spirosomataceae</taxon>
        <taxon>Dyadobacter</taxon>
    </lineage>
</organism>
<evidence type="ECO:0000313" key="2">
    <source>
        <dbReference type="EMBL" id="REA64484.1"/>
    </source>
</evidence>
<feature type="transmembrane region" description="Helical" evidence="1">
    <location>
        <begin position="21"/>
        <end position="40"/>
    </location>
</feature>
<gene>
    <name evidence="2" type="ORF">DSL64_02745</name>
</gene>
<evidence type="ECO:0008006" key="4">
    <source>
        <dbReference type="Google" id="ProtNLM"/>
    </source>
</evidence>
<feature type="transmembrane region" description="Helical" evidence="1">
    <location>
        <begin position="72"/>
        <end position="90"/>
    </location>
</feature>
<dbReference type="RefSeq" id="WP_115829091.1">
    <property type="nucleotide sequence ID" value="NZ_QNUL01000001.1"/>
</dbReference>
<feature type="transmembrane region" description="Helical" evidence="1">
    <location>
        <begin position="110"/>
        <end position="131"/>
    </location>
</feature>
<keyword evidence="3" id="KW-1185">Reference proteome</keyword>
<feature type="transmembrane region" description="Helical" evidence="1">
    <location>
        <begin position="496"/>
        <end position="517"/>
    </location>
</feature>
<feature type="transmembrane region" description="Helical" evidence="1">
    <location>
        <begin position="438"/>
        <end position="460"/>
    </location>
</feature>
<feature type="transmembrane region" description="Helical" evidence="1">
    <location>
        <begin position="472"/>
        <end position="490"/>
    </location>
</feature>
<feature type="transmembrane region" description="Helical" evidence="1">
    <location>
        <begin position="191"/>
        <end position="207"/>
    </location>
</feature>
<feature type="transmembrane region" description="Helical" evidence="1">
    <location>
        <begin position="160"/>
        <end position="179"/>
    </location>
</feature>
<evidence type="ECO:0000256" key="1">
    <source>
        <dbReference type="SAM" id="Phobius"/>
    </source>
</evidence>
<feature type="transmembrane region" description="Helical" evidence="1">
    <location>
        <begin position="46"/>
        <end position="65"/>
    </location>
</feature>
<keyword evidence="1" id="KW-0472">Membrane</keyword>
<evidence type="ECO:0000313" key="3">
    <source>
        <dbReference type="Proteomes" id="UP000256373"/>
    </source>
</evidence>
<accession>A0A3D8YI37</accession>
<feature type="transmembrane region" description="Helical" evidence="1">
    <location>
        <begin position="274"/>
        <end position="296"/>
    </location>
</feature>
<dbReference type="OrthoDB" id="8949626at2"/>
<reference evidence="2 3" key="1">
    <citation type="submission" date="2018-07" db="EMBL/GenBank/DDBJ databases">
        <title>Dyadobacter roseus sp. nov., isolated from rose rhizosphere soil.</title>
        <authorList>
            <person name="Chen L."/>
        </authorList>
    </citation>
    <scope>NUCLEOTIDE SEQUENCE [LARGE SCALE GENOMIC DNA]</scope>
    <source>
        <strain evidence="2 3">RS19</strain>
    </source>
</reference>
<dbReference type="EMBL" id="QNUL01000001">
    <property type="protein sequence ID" value="REA64484.1"/>
    <property type="molecule type" value="Genomic_DNA"/>
</dbReference>
<dbReference type="AlphaFoldDB" id="A0A3D8YI37"/>
<sequence length="527" mass="60196">MTSSLNKKLDTTVSKQRFLSIFKSWSIRILILSSILELVLFPELPVLVGIAYSVIGWLIVYNIVLNEKTINNYPLSSLVVLGYGLCNFYLPMPATLLELKPITYNLTVPYSVFFHGIMSLSIVAISFRIYIHFANTKLVSPARRLLKYSGFYTSPDDLQIWLMGLVGIISLFVLYYAGIHTEEGESSSSKLIQGFFPFAYCPYFLFFKNLYSGTPKRRNNIYIFVAYSLIILLLAFMTNHRATFMKVVMGLCFTYLLSLLMNRISPDIFSGKKIAAYVIIVYLLTGPLVNLGLAMVTVRAQKKETSSIDMISKTIDVFFNEEALNQTRKKMEGVIVTNYLWDEHYVDNIFLARLCNLKASDLNLYHAERIDDSTPMREFLGNFVLALFPSPLLQILDITIDKKQIMKASYGDYLYYLSTGDYNGLESKRQSQVNGAGIAAFGYLYLLLLALVIIPVFYAVDLLSFRHDKRQFITVPALTIMPMLMTFFNYEGISTFLGFIIRGWIQMVVVYIILFRLTGFISKIFKI</sequence>
<keyword evidence="1" id="KW-1133">Transmembrane helix</keyword>
<name>A0A3D8YI37_9BACT</name>
<feature type="transmembrane region" description="Helical" evidence="1">
    <location>
        <begin position="243"/>
        <end position="262"/>
    </location>
</feature>
<proteinExistence type="predicted"/>
<comment type="caution">
    <text evidence="2">The sequence shown here is derived from an EMBL/GenBank/DDBJ whole genome shotgun (WGS) entry which is preliminary data.</text>
</comment>
<dbReference type="Proteomes" id="UP000256373">
    <property type="component" value="Unassembled WGS sequence"/>
</dbReference>
<protein>
    <recommendedName>
        <fullName evidence="4">O-antigen polysaccharide polymerase Wzy</fullName>
    </recommendedName>
</protein>
<keyword evidence="1" id="KW-0812">Transmembrane</keyword>
<feature type="transmembrane region" description="Helical" evidence="1">
    <location>
        <begin position="219"/>
        <end position="237"/>
    </location>
</feature>